<evidence type="ECO:0000256" key="1">
    <source>
        <dbReference type="SAM" id="MobiDB-lite"/>
    </source>
</evidence>
<reference evidence="2" key="1">
    <citation type="journal article" date="2020" name="Fungal Divers.">
        <title>Resolving the Mortierellaceae phylogeny through synthesis of multi-gene phylogenetics and phylogenomics.</title>
        <authorList>
            <person name="Vandepol N."/>
            <person name="Liber J."/>
            <person name="Desiro A."/>
            <person name="Na H."/>
            <person name="Kennedy M."/>
            <person name="Barry K."/>
            <person name="Grigoriev I.V."/>
            <person name="Miller A.N."/>
            <person name="O'Donnell K."/>
            <person name="Stajich J.E."/>
            <person name="Bonito G."/>
        </authorList>
    </citation>
    <scope>NUCLEOTIDE SEQUENCE</scope>
    <source>
        <strain evidence="2">NVP1</strain>
    </source>
</reference>
<proteinExistence type="predicted"/>
<protein>
    <submittedName>
        <fullName evidence="2">Uncharacterized protein</fullName>
    </submittedName>
</protein>
<feature type="non-terminal residue" evidence="2">
    <location>
        <position position="115"/>
    </location>
</feature>
<feature type="compositionally biased region" description="Acidic residues" evidence="1">
    <location>
        <begin position="105"/>
        <end position="115"/>
    </location>
</feature>
<feature type="region of interest" description="Disordered" evidence="1">
    <location>
        <begin position="82"/>
        <end position="115"/>
    </location>
</feature>
<evidence type="ECO:0000313" key="3">
    <source>
        <dbReference type="Proteomes" id="UP000696485"/>
    </source>
</evidence>
<keyword evidence="3" id="KW-1185">Reference proteome</keyword>
<evidence type="ECO:0000313" key="2">
    <source>
        <dbReference type="EMBL" id="KAF9319189.1"/>
    </source>
</evidence>
<dbReference type="EMBL" id="JAAAUY010001779">
    <property type="protein sequence ID" value="KAF9319189.1"/>
    <property type="molecule type" value="Genomic_DNA"/>
</dbReference>
<dbReference type="Proteomes" id="UP000696485">
    <property type="component" value="Unassembled WGS sequence"/>
</dbReference>
<name>A0A9P5SCI2_9FUNG</name>
<sequence length="115" mass="12886">MFQSIEILIATVLEPRVYAQLVVQLHSDGVIHLHHITTEDGLSLDSWTNMKTKHNLQGVRHKWHKALQKWLCMDDTLSDSGDSIMGAGGADRESDDQLDSPSDPSDYDGDIDEIE</sequence>
<comment type="caution">
    <text evidence="2">The sequence shown here is derived from an EMBL/GenBank/DDBJ whole genome shotgun (WGS) entry which is preliminary data.</text>
</comment>
<accession>A0A9P5SCI2</accession>
<gene>
    <name evidence="2" type="ORF">BG006_003021</name>
</gene>
<dbReference type="AlphaFoldDB" id="A0A9P5SCI2"/>
<organism evidence="2 3">
    <name type="scientific">Podila minutissima</name>
    <dbReference type="NCBI Taxonomy" id="64525"/>
    <lineage>
        <taxon>Eukaryota</taxon>
        <taxon>Fungi</taxon>
        <taxon>Fungi incertae sedis</taxon>
        <taxon>Mucoromycota</taxon>
        <taxon>Mortierellomycotina</taxon>
        <taxon>Mortierellomycetes</taxon>
        <taxon>Mortierellales</taxon>
        <taxon>Mortierellaceae</taxon>
        <taxon>Podila</taxon>
    </lineage>
</organism>